<accession>A0ABW9IY78</accession>
<evidence type="ECO:0000313" key="1">
    <source>
        <dbReference type="EMBL" id="MFM9652605.1"/>
    </source>
</evidence>
<gene>
    <name evidence="1" type="ORF">ACKI1S_41635</name>
</gene>
<evidence type="ECO:0000313" key="2">
    <source>
        <dbReference type="Proteomes" id="UP001631993"/>
    </source>
</evidence>
<reference evidence="1 2" key="1">
    <citation type="submission" date="2024-12" db="EMBL/GenBank/DDBJ databases">
        <title>Forecasting of Potato common scab and diversities of Pathogenic streptomyces spp. in china.</title>
        <authorList>
            <person name="Handique U."/>
            <person name="Wu J."/>
        </authorList>
    </citation>
    <scope>NUCLEOTIDE SEQUENCE [LARGE SCALE GENOMIC DNA]</scope>
    <source>
        <strain evidence="1 2">ZRIMU1585</strain>
    </source>
</reference>
<name>A0ABW9IY78_STRGJ</name>
<dbReference type="Proteomes" id="UP001631993">
    <property type="component" value="Unassembled WGS sequence"/>
</dbReference>
<dbReference type="EMBL" id="JBJVNE010000030">
    <property type="protein sequence ID" value="MFM9652605.1"/>
    <property type="molecule type" value="Genomic_DNA"/>
</dbReference>
<organism evidence="1 2">
    <name type="scientific">Streptomyces galilaeus</name>
    <dbReference type="NCBI Taxonomy" id="33899"/>
    <lineage>
        <taxon>Bacteria</taxon>
        <taxon>Bacillati</taxon>
        <taxon>Actinomycetota</taxon>
        <taxon>Actinomycetes</taxon>
        <taxon>Kitasatosporales</taxon>
        <taxon>Streptomycetaceae</taxon>
        <taxon>Streptomyces</taxon>
    </lineage>
</organism>
<keyword evidence="2" id="KW-1185">Reference proteome</keyword>
<protein>
    <submittedName>
        <fullName evidence="1">Uncharacterized protein</fullName>
    </submittedName>
</protein>
<sequence length="147" mass="16575">MRDDTVRDQIRYLRECIKADEALALVAGEGWPEPTDEVASALRSDGFTDEQICLYFNWGPHRAGAYVDLLQRIVDQLEMLSSVRRPAHKDAVRRGIHSLLHLYRNAPGWDPTWGPDFPYARLSRVTKERAVQVLADADRRTAGGTAG</sequence>
<dbReference type="RefSeq" id="WP_369276564.1">
    <property type="nucleotide sequence ID" value="NZ_JBJVMW010000030.1"/>
</dbReference>
<proteinExistence type="predicted"/>
<comment type="caution">
    <text evidence="1">The sequence shown here is derived from an EMBL/GenBank/DDBJ whole genome shotgun (WGS) entry which is preliminary data.</text>
</comment>